<keyword evidence="3 4" id="KW-0067">ATP-binding</keyword>
<evidence type="ECO:0000256" key="4">
    <source>
        <dbReference type="RuleBase" id="RU003322"/>
    </source>
</evidence>
<dbReference type="InterPro" id="IPR029047">
    <property type="entry name" value="HSP70_peptide-bd_sf"/>
</dbReference>
<dbReference type="EMBL" id="JBHPBY010000204">
    <property type="protein sequence ID" value="MFC1851586.1"/>
    <property type="molecule type" value="Genomic_DNA"/>
</dbReference>
<dbReference type="PROSITE" id="PS00329">
    <property type="entry name" value="HSP70_2"/>
    <property type="match status" value="1"/>
</dbReference>
<dbReference type="PRINTS" id="PR00301">
    <property type="entry name" value="HEATSHOCK70"/>
</dbReference>
<dbReference type="SUPFAM" id="SSF53067">
    <property type="entry name" value="Actin-like ATPase domain"/>
    <property type="match status" value="2"/>
</dbReference>
<reference evidence="5 6" key="1">
    <citation type="submission" date="2024-09" db="EMBL/GenBank/DDBJ databases">
        <title>Laminarin stimulates single cell rates of sulfate reduction while oxygen inhibits transcriptomic activity in coastal marine sediment.</title>
        <authorList>
            <person name="Lindsay M."/>
            <person name="Orcutt B."/>
            <person name="Emerson D."/>
            <person name="Stepanauskas R."/>
            <person name="D'Angelo T."/>
        </authorList>
    </citation>
    <scope>NUCLEOTIDE SEQUENCE [LARGE SCALE GENOMIC DNA]</scope>
    <source>
        <strain evidence="5">SAG AM-311-K15</strain>
    </source>
</reference>
<dbReference type="SUPFAM" id="SSF100920">
    <property type="entry name" value="Heat shock protein 70kD (HSP70), peptide-binding domain"/>
    <property type="match status" value="1"/>
</dbReference>
<evidence type="ECO:0000313" key="6">
    <source>
        <dbReference type="Proteomes" id="UP001594351"/>
    </source>
</evidence>
<dbReference type="InterPro" id="IPR018181">
    <property type="entry name" value="Heat_shock_70_CS"/>
</dbReference>
<gene>
    <name evidence="5" type="ORF">ACFL27_15455</name>
</gene>
<comment type="similarity">
    <text evidence="1 4">Belongs to the heat shock protein 70 family.</text>
</comment>
<organism evidence="5 6">
    <name type="scientific">candidate division CSSED10-310 bacterium</name>
    <dbReference type="NCBI Taxonomy" id="2855610"/>
    <lineage>
        <taxon>Bacteria</taxon>
        <taxon>Bacteria division CSSED10-310</taxon>
    </lineage>
</organism>
<name>A0ABV6YZG7_UNCC1</name>
<protein>
    <submittedName>
        <fullName evidence="5">Hsp70 family protein</fullName>
    </submittedName>
</protein>
<evidence type="ECO:0000313" key="5">
    <source>
        <dbReference type="EMBL" id="MFC1851586.1"/>
    </source>
</evidence>
<evidence type="ECO:0000256" key="2">
    <source>
        <dbReference type="ARBA" id="ARBA00022741"/>
    </source>
</evidence>
<dbReference type="CDD" id="cd24029">
    <property type="entry name" value="ASKHA_NBD_HSP70_DnaK_HscA_HscC"/>
    <property type="match status" value="1"/>
</dbReference>
<dbReference type="InterPro" id="IPR013126">
    <property type="entry name" value="Hsp_70_fam"/>
</dbReference>
<dbReference type="InterPro" id="IPR043129">
    <property type="entry name" value="ATPase_NBD"/>
</dbReference>
<evidence type="ECO:0000256" key="1">
    <source>
        <dbReference type="ARBA" id="ARBA00007381"/>
    </source>
</evidence>
<proteinExistence type="inferred from homology"/>
<evidence type="ECO:0000256" key="3">
    <source>
        <dbReference type="ARBA" id="ARBA00022840"/>
    </source>
</evidence>
<sequence length="771" mass="86956">MSKSIGIDLGTTNSVAAIKRVTTEVLKNKEGEFITPSCVTLIKKGRARNKFEFIVGRNAQEWLKQAPENTIVAVKRLMGRSFQNEVLQQILLENRLNYRIAAHSRGTAKSVAIIIERQEFTPEEISAQILEKIRQDAESVLDDEVDFAVITVPAYFNDKQKHATRTAAALAGLKVRRLLPEPTAAAISFGVDQVKGDDARTVLVFDFGGGTFDLSVLIISGGQFIEQGKGGDMWLGGEDIDRCIMDFVLAETAREYDIKDIHAFINNQEPHLKNQFMAELKAKAEKAKISLNTEQSAYIDILSLLKDEDGDLLDVDVELSRTQFDLLLTPIIDKTLVLTRKILLDIHLTPELVDNVLMVGGSSLIPRVVQAIKDEFGADKVLVHDRPMLAIAEGAAILSHRLVDHYECPQCGTTVSQNEDTCQQCGFDLVTFTIEQGVLDIVHAAAHDYYLHLENGQKHLFIEKNTPLPCEDTAVFSLVHPDQRFVHLKFSNIVNEKEESIGDLWLGIDQLDEEELMKRDEPFRVEITLKIDENNIIAVNASLKEHPDLNVSRTISRGMSDEKLLLELEATIEEANRKNYNIYVIYELVHRTLAILKDIDRLGDPETGTVNKTLYQKIEMNIQKARRLAAENKLSKPTIEYAITLLQKFGSIIPKGLQHDIRHKVEFLQKSDLNGTYKDNIKAIDDLQKSLKSLGTINAFMEIDKAAYFLQDVDPDRAQKYKKYLDEILLLHKNGNIDNVFQLLNEIMPEVLDVIQMIESATNVIHKDIRK</sequence>
<dbReference type="Gene3D" id="3.90.640.10">
    <property type="entry name" value="Actin, Chain A, domain 4"/>
    <property type="match status" value="1"/>
</dbReference>
<dbReference type="Gene3D" id="3.30.420.40">
    <property type="match status" value="2"/>
</dbReference>
<keyword evidence="6" id="KW-1185">Reference proteome</keyword>
<dbReference type="PANTHER" id="PTHR19375">
    <property type="entry name" value="HEAT SHOCK PROTEIN 70KDA"/>
    <property type="match status" value="1"/>
</dbReference>
<dbReference type="Pfam" id="PF00012">
    <property type="entry name" value="HSP70"/>
    <property type="match status" value="1"/>
</dbReference>
<keyword evidence="2 4" id="KW-0547">Nucleotide-binding</keyword>
<dbReference type="Proteomes" id="UP001594351">
    <property type="component" value="Unassembled WGS sequence"/>
</dbReference>
<accession>A0ABV6YZG7</accession>
<comment type="caution">
    <text evidence="5">The sequence shown here is derived from an EMBL/GenBank/DDBJ whole genome shotgun (WGS) entry which is preliminary data.</text>
</comment>
<dbReference type="PROSITE" id="PS00297">
    <property type="entry name" value="HSP70_1"/>
    <property type="match status" value="1"/>
</dbReference>
<dbReference type="Gene3D" id="2.60.34.10">
    <property type="entry name" value="Substrate Binding Domain Of DNAk, Chain A, domain 1"/>
    <property type="match status" value="1"/>
</dbReference>